<comment type="subunit">
    <text evidence="5">Homodimer and homohexamer; in equilibrium.</text>
</comment>
<name>A0AAE3DY66_9FIRM</name>
<comment type="catalytic activity">
    <reaction evidence="5">
        <text>UMP + diphosphate = 5-phospho-alpha-D-ribose 1-diphosphate + uracil</text>
        <dbReference type="Rhea" id="RHEA:13017"/>
        <dbReference type="ChEBI" id="CHEBI:17568"/>
        <dbReference type="ChEBI" id="CHEBI:33019"/>
        <dbReference type="ChEBI" id="CHEBI:57865"/>
        <dbReference type="ChEBI" id="CHEBI:58017"/>
        <dbReference type="EC" id="2.4.2.9"/>
    </reaction>
</comment>
<comment type="caution">
    <text evidence="7">The sequence shown here is derived from an EMBL/GenBank/DDBJ whole genome shotgun (WGS) entry which is preliminary data.</text>
</comment>
<evidence type="ECO:0000256" key="3">
    <source>
        <dbReference type="ARBA" id="ARBA00023015"/>
    </source>
</evidence>
<dbReference type="InterPro" id="IPR029057">
    <property type="entry name" value="PRTase-like"/>
</dbReference>
<dbReference type="GO" id="GO:0004845">
    <property type="term" value="F:uracil phosphoribosyltransferase activity"/>
    <property type="evidence" value="ECO:0007669"/>
    <property type="project" value="UniProtKB-UniRule"/>
</dbReference>
<dbReference type="SUPFAM" id="SSF53271">
    <property type="entry name" value="PRTase-like"/>
    <property type="match status" value="1"/>
</dbReference>
<evidence type="ECO:0000259" key="6">
    <source>
        <dbReference type="Pfam" id="PF00156"/>
    </source>
</evidence>
<dbReference type="FunFam" id="3.40.50.2020:FF:000020">
    <property type="entry name" value="Bifunctional protein PyrR"/>
    <property type="match status" value="1"/>
</dbReference>
<sequence>MANYEEKTVLMDEATSKRAVSRIAYEIVERNRGTENLVIIGIQTKGVSLAKLIIKKIEEIEGIKLELGSLDITFYRDDLTRLSKHPVVAGNDIAFSIEDKKIILVDDVLYSGRTIRAAMEELFDMGRPEKIELAVLVDRGNRELPIRADYIGKDVPTSHDEYIDVVINDDKLEKVSICGKGDN</sequence>
<evidence type="ECO:0000313" key="7">
    <source>
        <dbReference type="EMBL" id="MCC2210163.1"/>
    </source>
</evidence>
<comment type="function">
    <text evidence="5">Also displays a weak uracil phosphoribosyltransferase activity which is not physiologically significant.</text>
</comment>
<comment type="function">
    <text evidence="5">Regulates transcriptional attenuation of the pyrimidine nucleotide (pyr) operon by binding in a uridine-dependent manner to specific sites on pyr mRNA. This disrupts an antiterminator hairpin in the RNA and favors formation of a downstream transcription terminator, leading to a reduced expression of downstream genes.</text>
</comment>
<dbReference type="EMBL" id="JAJEQM010000005">
    <property type="protein sequence ID" value="MCC2210163.1"/>
    <property type="molecule type" value="Genomic_DNA"/>
</dbReference>
<comment type="similarity">
    <text evidence="1 5">Belongs to the purine/pyrimidine phosphoribosyltransferase family. PyrR subfamily.</text>
</comment>
<evidence type="ECO:0000256" key="5">
    <source>
        <dbReference type="HAMAP-Rule" id="MF_01219"/>
    </source>
</evidence>
<organism evidence="7 8">
    <name type="scientific">Hominilimicola fabiformis</name>
    <dbReference type="NCBI Taxonomy" id="2885356"/>
    <lineage>
        <taxon>Bacteria</taxon>
        <taxon>Bacillati</taxon>
        <taxon>Bacillota</taxon>
        <taxon>Clostridia</taxon>
        <taxon>Eubacteriales</taxon>
        <taxon>Oscillospiraceae</taxon>
        <taxon>Hominilimicola</taxon>
    </lineage>
</organism>
<dbReference type="CDD" id="cd06223">
    <property type="entry name" value="PRTases_typeI"/>
    <property type="match status" value="1"/>
</dbReference>
<feature type="short sequence motif" description="PRPP-binding" evidence="5">
    <location>
        <begin position="102"/>
        <end position="114"/>
    </location>
</feature>
<dbReference type="RefSeq" id="WP_117967918.1">
    <property type="nucleotide sequence ID" value="NZ_JAJEQM010000005.1"/>
</dbReference>
<keyword evidence="3 5" id="KW-0805">Transcription regulation</keyword>
<evidence type="ECO:0000313" key="8">
    <source>
        <dbReference type="Proteomes" id="UP001198242"/>
    </source>
</evidence>
<keyword evidence="5 7" id="KW-0328">Glycosyltransferase</keyword>
<proteinExistence type="inferred from homology"/>
<dbReference type="PANTHER" id="PTHR11608:SF0">
    <property type="entry name" value="BIFUNCTIONAL PROTEIN PYRR"/>
    <property type="match status" value="1"/>
</dbReference>
<keyword evidence="8" id="KW-1185">Reference proteome</keyword>
<dbReference type="HAMAP" id="MF_01219">
    <property type="entry name" value="PyrR"/>
    <property type="match status" value="1"/>
</dbReference>
<dbReference type="InterPro" id="IPR050137">
    <property type="entry name" value="PyrR_bifunctional"/>
</dbReference>
<dbReference type="Pfam" id="PF00156">
    <property type="entry name" value="Pribosyltran"/>
    <property type="match status" value="1"/>
</dbReference>
<dbReference type="GO" id="GO:0003723">
    <property type="term" value="F:RNA binding"/>
    <property type="evidence" value="ECO:0007669"/>
    <property type="project" value="UniProtKB-UniRule"/>
</dbReference>
<dbReference type="Proteomes" id="UP001198242">
    <property type="component" value="Unassembled WGS sequence"/>
</dbReference>
<dbReference type="GO" id="GO:0006353">
    <property type="term" value="P:DNA-templated transcription termination"/>
    <property type="evidence" value="ECO:0007669"/>
    <property type="project" value="UniProtKB-UniRule"/>
</dbReference>
<evidence type="ECO:0000256" key="4">
    <source>
        <dbReference type="ARBA" id="ARBA00023163"/>
    </source>
</evidence>
<keyword evidence="5 7" id="KW-0808">Transferase</keyword>
<protein>
    <recommendedName>
        <fullName evidence="5">Bifunctional protein PyrR</fullName>
    </recommendedName>
    <domain>
        <recommendedName>
            <fullName evidence="5">Pyrimidine operon regulatory protein</fullName>
        </recommendedName>
    </domain>
    <domain>
        <recommendedName>
            <fullName evidence="5">Uracil phosphoribosyltransferase</fullName>
            <shortName evidence="5">UPRTase</shortName>
            <ecNumber evidence="5">2.4.2.9</ecNumber>
        </recommendedName>
    </domain>
</protein>
<dbReference type="NCBIfam" id="NF003545">
    <property type="entry name" value="PRK05205.1-1"/>
    <property type="match status" value="1"/>
</dbReference>
<reference evidence="7 8" key="1">
    <citation type="submission" date="2021-10" db="EMBL/GenBank/DDBJ databases">
        <title>Anaerobic single-cell dispensing facilitates the cultivation of human gut bacteria.</title>
        <authorList>
            <person name="Afrizal A."/>
        </authorList>
    </citation>
    <scope>NUCLEOTIDE SEQUENCE [LARGE SCALE GENOMIC DNA]</scope>
    <source>
        <strain evidence="7 8">CLA-AA-H232</strain>
    </source>
</reference>
<dbReference type="PANTHER" id="PTHR11608">
    <property type="entry name" value="BIFUNCTIONAL PROTEIN PYRR"/>
    <property type="match status" value="1"/>
</dbReference>
<gene>
    <name evidence="5 7" type="primary">pyrR</name>
    <name evidence="7" type="ORF">LKE05_05085</name>
</gene>
<evidence type="ECO:0000256" key="2">
    <source>
        <dbReference type="ARBA" id="ARBA00022472"/>
    </source>
</evidence>
<evidence type="ECO:0000256" key="1">
    <source>
        <dbReference type="ARBA" id="ARBA00005565"/>
    </source>
</evidence>
<dbReference type="InterPro" id="IPR000836">
    <property type="entry name" value="PRTase_dom"/>
</dbReference>
<accession>A0AAE3DY66</accession>
<keyword evidence="5" id="KW-0694">RNA-binding</keyword>
<dbReference type="InterPro" id="IPR023050">
    <property type="entry name" value="PyrR"/>
</dbReference>
<dbReference type="AlphaFoldDB" id="A0AAE3DY66"/>
<keyword evidence="2 5" id="KW-0806">Transcription termination</keyword>
<feature type="domain" description="Phosphoribosyltransferase" evidence="6">
    <location>
        <begin position="15"/>
        <end position="153"/>
    </location>
</feature>
<dbReference type="NCBIfam" id="NF003549">
    <property type="entry name" value="PRK05205.1-5"/>
    <property type="match status" value="1"/>
</dbReference>
<dbReference type="Gene3D" id="3.40.50.2020">
    <property type="match status" value="1"/>
</dbReference>
<dbReference type="EC" id="2.4.2.9" evidence="5"/>
<keyword evidence="4 5" id="KW-0804">Transcription</keyword>